<dbReference type="Gene3D" id="3.40.850.10">
    <property type="entry name" value="Kinesin motor domain"/>
    <property type="match status" value="1"/>
</dbReference>
<dbReference type="GO" id="GO:0008017">
    <property type="term" value="F:microtubule binding"/>
    <property type="evidence" value="ECO:0007669"/>
    <property type="project" value="InterPro"/>
</dbReference>
<dbReference type="SMART" id="SM00129">
    <property type="entry name" value="KISc"/>
    <property type="match status" value="1"/>
</dbReference>
<dbReference type="FunFam" id="3.40.850.10:FF:000019">
    <property type="entry name" value="Kinesin-like protein KIN-5D"/>
    <property type="match status" value="1"/>
</dbReference>
<evidence type="ECO:0000256" key="2">
    <source>
        <dbReference type="ARBA" id="ARBA00022490"/>
    </source>
</evidence>
<feature type="domain" description="Kinesin motor" evidence="13">
    <location>
        <begin position="5"/>
        <end position="332"/>
    </location>
</feature>
<evidence type="ECO:0000256" key="8">
    <source>
        <dbReference type="ARBA" id="ARBA00023212"/>
    </source>
</evidence>
<dbReference type="PRINTS" id="PR00380">
    <property type="entry name" value="KINESINHEAVY"/>
</dbReference>
<evidence type="ECO:0000313" key="14">
    <source>
        <dbReference type="EMBL" id="CAD9082622.1"/>
    </source>
</evidence>
<dbReference type="GO" id="GO:0007010">
    <property type="term" value="P:cytoskeleton organization"/>
    <property type="evidence" value="ECO:0007669"/>
    <property type="project" value="UniProtKB-ARBA"/>
</dbReference>
<sequence>MPSQNIRVCVRFRPLNAREKREKVPYTFDIDYLNENQTIKLSSSSAMIPARSYNFDHCFGPDTQQGNFYEITGRPVVDDVLDGYNGTVFAYGQTGAGKSFSMMGDLSDDIYKGIIPRAAEAIFQKIESSDANVEFKISCSYLEIYNESIQDLLDTSKKNLKVHESPSKGIYVDDLTEYYVTSAEEIYQYLDLGANNRVVACTNMNAVSSRSHSVFIIRVTQTDRSSGTVKNGSLNLVDLAGSEKVGKTGASGQTLEEAKKINQSLSALGQCINALVENKPHVPFRNSKLTRILQQSLGGNSKTTMICACSPSPFNAEETISTIKFGQRAKTIKCKVKLNQVRSAKELERIIENLKAQINKLKLSNKRYRQLLSEYRKREGLPELTSDDDESAAKEAESDTVDANGDADDEVNNPALQQDDVEADASLNIAELQLQYEELKAKYDDDTLQLGEDLETVAEEKARLEKEVKELEKMCEENELSLEELLEELDVATAEKENMEKKMQFQREETDIELEELLNTIDELERDKKDLSQRVADLAGEVPPSENEDEEVSEIESTGSTAAFGDPVQRGKILAELEQLRAMTQHQQGLIDRHGDNVSMVQGDLEEAVVQKSFVEEELQKLKTKSSQDNQKLTQQVQSMKREKYDLDKRVSALQDDLINAEGETKKLDKSYTLETKKTSRFLKDISSLREEIKNQNAQILELKVKAVNKLGDAEEVILEQYTQQMRELQDASERMTKSNEAVATELQAEVAELTKRLHIAERKAAFANRANSATADHSLEELLQEELTETQTTLAEIQVKATEQTKQLHDAQTELSVERAKNKARDDDKEAIKRDYDIRLSHLQAENESLIVEREQLKQQLDLAGGSDGGSGSHSYRGSFGRMVNELFELRSKFKKADYERKKLLEESNHQRKVILSERNKLKNSNKRITLQTDRIKNLDEELQRSLTKESITKELREKFKQRENQYTERIRALEAALDAAQKSAALQKKHSNVYKPMSRG</sequence>
<keyword evidence="5 10" id="KW-0067">ATP-binding</keyword>
<evidence type="ECO:0000256" key="9">
    <source>
        <dbReference type="ARBA" id="ARBA00034704"/>
    </source>
</evidence>
<evidence type="ECO:0000256" key="7">
    <source>
        <dbReference type="ARBA" id="ARBA00023175"/>
    </source>
</evidence>
<dbReference type="SUPFAM" id="SSF52540">
    <property type="entry name" value="P-loop containing nucleoside triphosphate hydrolases"/>
    <property type="match status" value="1"/>
</dbReference>
<dbReference type="GO" id="GO:0007018">
    <property type="term" value="P:microtubule-based movement"/>
    <property type="evidence" value="ECO:0007669"/>
    <property type="project" value="InterPro"/>
</dbReference>
<name>A0A7S1PI09_9EUKA</name>
<evidence type="ECO:0000259" key="13">
    <source>
        <dbReference type="PROSITE" id="PS50067"/>
    </source>
</evidence>
<evidence type="ECO:0000256" key="11">
    <source>
        <dbReference type="SAM" id="Coils"/>
    </source>
</evidence>
<dbReference type="GO" id="GO:0005524">
    <property type="term" value="F:ATP binding"/>
    <property type="evidence" value="ECO:0007669"/>
    <property type="project" value="UniProtKB-UniRule"/>
</dbReference>
<dbReference type="InterPro" id="IPR001752">
    <property type="entry name" value="Kinesin_motor_dom"/>
</dbReference>
<dbReference type="GO" id="GO:0005874">
    <property type="term" value="C:microtubule"/>
    <property type="evidence" value="ECO:0007669"/>
    <property type="project" value="UniProtKB-KW"/>
</dbReference>
<proteinExistence type="inferred from homology"/>
<feature type="coiled-coil region" evidence="11">
    <location>
        <begin position="923"/>
        <end position="985"/>
    </location>
</feature>
<dbReference type="PROSITE" id="PS00411">
    <property type="entry name" value="KINESIN_MOTOR_1"/>
    <property type="match status" value="1"/>
</dbReference>
<evidence type="ECO:0000256" key="10">
    <source>
        <dbReference type="PROSITE-ProRule" id="PRU00283"/>
    </source>
</evidence>
<dbReference type="InterPro" id="IPR019821">
    <property type="entry name" value="Kinesin_motor_CS"/>
</dbReference>
<evidence type="ECO:0000256" key="1">
    <source>
        <dbReference type="ARBA" id="ARBA00004245"/>
    </source>
</evidence>
<keyword evidence="4 10" id="KW-0547">Nucleotide-binding</keyword>
<protein>
    <recommendedName>
        <fullName evidence="13">Kinesin motor domain-containing protein</fullName>
    </recommendedName>
</protein>
<gene>
    <name evidence="14" type="ORF">PCOS0759_LOCUS5862</name>
</gene>
<keyword evidence="7 10" id="KW-0505">Motor protein</keyword>
<dbReference type="InterPro" id="IPR027417">
    <property type="entry name" value="P-loop_NTPase"/>
</dbReference>
<keyword evidence="2" id="KW-0963">Cytoplasm</keyword>
<comment type="similarity">
    <text evidence="9">Belongs to the TRAFAC class myosin-kinesin ATPase superfamily. Kinesin family. KIN-5/BimC subfamily.</text>
</comment>
<comment type="subcellular location">
    <subcellularLocation>
        <location evidence="1">Cytoplasm</location>
        <location evidence="1">Cytoskeleton</location>
    </subcellularLocation>
</comment>
<dbReference type="PANTHER" id="PTHR47968">
    <property type="entry name" value="CENTROMERE PROTEIN E"/>
    <property type="match status" value="1"/>
</dbReference>
<dbReference type="EMBL" id="HBGD01007012">
    <property type="protein sequence ID" value="CAD9082622.1"/>
    <property type="molecule type" value="Transcribed_RNA"/>
</dbReference>
<keyword evidence="3" id="KW-0493">Microtubule</keyword>
<dbReference type="InterPro" id="IPR036961">
    <property type="entry name" value="Kinesin_motor_dom_sf"/>
</dbReference>
<feature type="binding site" evidence="10">
    <location>
        <begin position="92"/>
        <end position="99"/>
    </location>
    <ligand>
        <name>ATP</name>
        <dbReference type="ChEBI" id="CHEBI:30616"/>
    </ligand>
</feature>
<feature type="coiled-coil region" evidence="11">
    <location>
        <begin position="337"/>
        <end position="378"/>
    </location>
</feature>
<dbReference type="CDD" id="cd01369">
    <property type="entry name" value="KISc_KHC_KIF5"/>
    <property type="match status" value="1"/>
</dbReference>
<evidence type="ECO:0000256" key="6">
    <source>
        <dbReference type="ARBA" id="ARBA00023054"/>
    </source>
</evidence>
<dbReference type="PANTHER" id="PTHR47968:SF75">
    <property type="entry name" value="CENTROMERE-ASSOCIATED PROTEIN E"/>
    <property type="match status" value="1"/>
</dbReference>
<evidence type="ECO:0000256" key="3">
    <source>
        <dbReference type="ARBA" id="ARBA00022701"/>
    </source>
</evidence>
<evidence type="ECO:0000256" key="12">
    <source>
        <dbReference type="SAM" id="MobiDB-lite"/>
    </source>
</evidence>
<feature type="region of interest" description="Disordered" evidence="12">
    <location>
        <begin position="380"/>
        <end position="413"/>
    </location>
</feature>
<reference evidence="14" key="1">
    <citation type="submission" date="2021-01" db="EMBL/GenBank/DDBJ databases">
        <authorList>
            <person name="Corre E."/>
            <person name="Pelletier E."/>
            <person name="Niang G."/>
            <person name="Scheremetjew M."/>
            <person name="Finn R."/>
            <person name="Kale V."/>
            <person name="Holt S."/>
            <person name="Cochrane G."/>
            <person name="Meng A."/>
            <person name="Brown T."/>
            <person name="Cohen L."/>
        </authorList>
    </citation>
    <scope>NUCLEOTIDE SEQUENCE</scope>
    <source>
        <strain evidence="14">WS</strain>
    </source>
</reference>
<evidence type="ECO:0000256" key="4">
    <source>
        <dbReference type="ARBA" id="ARBA00022741"/>
    </source>
</evidence>
<dbReference type="InterPro" id="IPR027640">
    <property type="entry name" value="Kinesin-like_fam"/>
</dbReference>
<feature type="region of interest" description="Disordered" evidence="12">
    <location>
        <begin position="809"/>
        <end position="829"/>
    </location>
</feature>
<dbReference type="AlphaFoldDB" id="A0A7S1PI09"/>
<organism evidence="14">
    <name type="scientific">Percolomonas cosmopolitus</name>
    <dbReference type="NCBI Taxonomy" id="63605"/>
    <lineage>
        <taxon>Eukaryota</taxon>
        <taxon>Discoba</taxon>
        <taxon>Heterolobosea</taxon>
        <taxon>Tetramitia</taxon>
        <taxon>Eutetramitia</taxon>
        <taxon>Percolomonadidae</taxon>
        <taxon>Percolomonas</taxon>
    </lineage>
</organism>
<accession>A0A7S1PI09</accession>
<keyword evidence="8" id="KW-0206">Cytoskeleton</keyword>
<feature type="coiled-coil region" evidence="11">
    <location>
        <begin position="605"/>
        <end position="650"/>
    </location>
</feature>
<evidence type="ECO:0000256" key="5">
    <source>
        <dbReference type="ARBA" id="ARBA00022840"/>
    </source>
</evidence>
<dbReference type="PROSITE" id="PS50067">
    <property type="entry name" value="KINESIN_MOTOR_2"/>
    <property type="match status" value="1"/>
</dbReference>
<dbReference type="GO" id="GO:0003777">
    <property type="term" value="F:microtubule motor activity"/>
    <property type="evidence" value="ECO:0007669"/>
    <property type="project" value="InterPro"/>
</dbReference>
<feature type="region of interest" description="Disordered" evidence="12">
    <location>
        <begin position="538"/>
        <end position="567"/>
    </location>
</feature>
<keyword evidence="6 11" id="KW-0175">Coiled coil</keyword>
<dbReference type="Pfam" id="PF00225">
    <property type="entry name" value="Kinesin"/>
    <property type="match status" value="1"/>
</dbReference>